<evidence type="ECO:0000256" key="3">
    <source>
        <dbReference type="ARBA" id="ARBA00022723"/>
    </source>
</evidence>
<dbReference type="AlphaFoldDB" id="A0A9J6ZJM8"/>
<dbReference type="Gene3D" id="3.30.1380.10">
    <property type="match status" value="1"/>
</dbReference>
<keyword evidence="6 9" id="KW-0224">Dipeptidase</keyword>
<keyword evidence="2 9" id="KW-0645">Protease</keyword>
<comment type="function">
    <text evidence="9">Catalyzes hydrolysis of the D-alanyl-D-alanine dipeptide.</text>
</comment>
<dbReference type="EMBL" id="CP097899">
    <property type="protein sequence ID" value="URN96318.1"/>
    <property type="molecule type" value="Genomic_DNA"/>
</dbReference>
<keyword evidence="5 9" id="KW-0862">Zinc</keyword>
<evidence type="ECO:0000256" key="1">
    <source>
        <dbReference type="ARBA" id="ARBA00001362"/>
    </source>
</evidence>
<evidence type="ECO:0000313" key="12">
    <source>
        <dbReference type="Proteomes" id="UP001056756"/>
    </source>
</evidence>
<keyword evidence="7 9" id="KW-0482">Metalloprotease</keyword>
<dbReference type="GO" id="GO:0008237">
    <property type="term" value="F:metallopeptidase activity"/>
    <property type="evidence" value="ECO:0007669"/>
    <property type="project" value="UniProtKB-KW"/>
</dbReference>
<evidence type="ECO:0000313" key="11">
    <source>
        <dbReference type="EMBL" id="URN96318.1"/>
    </source>
</evidence>
<comment type="catalytic activity">
    <reaction evidence="1 9">
        <text>D-alanyl-D-alanine + H2O = 2 D-alanine</text>
        <dbReference type="Rhea" id="RHEA:20661"/>
        <dbReference type="ChEBI" id="CHEBI:15377"/>
        <dbReference type="ChEBI" id="CHEBI:57416"/>
        <dbReference type="ChEBI" id="CHEBI:57822"/>
        <dbReference type="EC" id="3.4.13.22"/>
    </reaction>
</comment>
<evidence type="ECO:0000256" key="5">
    <source>
        <dbReference type="ARBA" id="ARBA00022833"/>
    </source>
</evidence>
<evidence type="ECO:0000256" key="10">
    <source>
        <dbReference type="SAM" id="MobiDB-lite"/>
    </source>
</evidence>
<proteinExistence type="inferred from homology"/>
<feature type="active site" description="Proton donor/acceptor" evidence="9">
    <location>
        <position position="304"/>
    </location>
</feature>
<evidence type="ECO:0000256" key="9">
    <source>
        <dbReference type="HAMAP-Rule" id="MF_01924"/>
    </source>
</evidence>
<gene>
    <name evidence="11" type="ORF">NAG76_08930</name>
</gene>
<sequence length="325" mass="37240">MRTSIIYIIKLFVVISLSIIVVSCSAKAEHNELSSPIEPTPRITDEPFSEETNESKSSQLHEQSTKEVLTDLEEAELDDKLDNKPDSKSEETNDKANSDEEKSEEDSATREEIFSEVVVKLRNLPKGFVYLDEVIPTAQFEVRYYSDYNFVGTQIDGYLAPLAIGTSEMAEALLKVSKEVEPMGYRLLIYDTYRPAKAVQQFLAWSKDTDDISMKEEFYPNINKATLFKSGYLSSKSGHSRGSTVDLTLIHSDTEKEVDMGSPYDLLDEISHFSTKLITDEQAANRQLLQDVMVKYGFKPYRKEWWHYVLKNEPYPSTYYDFDVQ</sequence>
<dbReference type="InterPro" id="IPR000755">
    <property type="entry name" value="A_A_dipeptidase"/>
</dbReference>
<dbReference type="CDD" id="cd14817">
    <property type="entry name" value="D-Ala-D-Ala_dipeptidase_VanX"/>
    <property type="match status" value="1"/>
</dbReference>
<dbReference type="PANTHER" id="PTHR43126:SF1">
    <property type="entry name" value="D-ALANYL-D-ALANINE DIPEPTIDASE"/>
    <property type="match status" value="1"/>
</dbReference>
<evidence type="ECO:0000256" key="2">
    <source>
        <dbReference type="ARBA" id="ARBA00022670"/>
    </source>
</evidence>
<comment type="similarity">
    <text evidence="9">Belongs to the peptidase M15D family.</text>
</comment>
<evidence type="ECO:0000256" key="6">
    <source>
        <dbReference type="ARBA" id="ARBA00022997"/>
    </source>
</evidence>
<dbReference type="EC" id="3.4.13.22" evidence="9"/>
<dbReference type="PANTHER" id="PTHR43126">
    <property type="entry name" value="D-ALANYL-D-ALANINE DIPEPTIDASE"/>
    <property type="match status" value="1"/>
</dbReference>
<dbReference type="GO" id="GO:0071555">
    <property type="term" value="P:cell wall organization"/>
    <property type="evidence" value="ECO:0007669"/>
    <property type="project" value="UniProtKB-KW"/>
</dbReference>
<evidence type="ECO:0000256" key="4">
    <source>
        <dbReference type="ARBA" id="ARBA00022801"/>
    </source>
</evidence>
<evidence type="ECO:0000256" key="7">
    <source>
        <dbReference type="ARBA" id="ARBA00023049"/>
    </source>
</evidence>
<dbReference type="SUPFAM" id="SSF55166">
    <property type="entry name" value="Hedgehog/DD-peptidase"/>
    <property type="match status" value="1"/>
</dbReference>
<dbReference type="InterPro" id="IPR009045">
    <property type="entry name" value="Zn_M74/Hedgehog-like"/>
</dbReference>
<dbReference type="HAMAP" id="MF_01924">
    <property type="entry name" value="A_A_dipeptidase"/>
    <property type="match status" value="1"/>
</dbReference>
<accession>A0A9J6ZJM8</accession>
<dbReference type="PROSITE" id="PS51257">
    <property type="entry name" value="PROKAR_LIPOPROTEIN"/>
    <property type="match status" value="1"/>
</dbReference>
<keyword evidence="4 9" id="KW-0378">Hydrolase</keyword>
<dbReference type="GO" id="GO:0160237">
    <property type="term" value="F:D-Ala-D-Ala dipeptidase activity"/>
    <property type="evidence" value="ECO:0007669"/>
    <property type="project" value="UniProtKB-EC"/>
</dbReference>
<feature type="binding site" evidence="9">
    <location>
        <position position="239"/>
    </location>
    <ligand>
        <name>Zn(2+)</name>
        <dbReference type="ChEBI" id="CHEBI:29105"/>
        <note>catalytic</note>
    </ligand>
</feature>
<evidence type="ECO:0000256" key="8">
    <source>
        <dbReference type="ARBA" id="ARBA00023316"/>
    </source>
</evidence>
<protein>
    <recommendedName>
        <fullName evidence="9">D-alanyl-D-alanine dipeptidase</fullName>
        <shortName evidence="9">D-Ala-D-Ala dipeptidase</shortName>
        <ecNumber evidence="9">3.4.13.22</ecNumber>
    </recommendedName>
</protein>
<keyword evidence="8" id="KW-0961">Cell wall biogenesis/degradation</keyword>
<dbReference type="Proteomes" id="UP001056756">
    <property type="component" value="Chromosome"/>
</dbReference>
<name>A0A9J6ZJM8_9BACL</name>
<feature type="region of interest" description="Disordered" evidence="10">
    <location>
        <begin position="30"/>
        <end position="109"/>
    </location>
</feature>
<feature type="binding site" evidence="9">
    <location>
        <position position="246"/>
    </location>
    <ligand>
        <name>Zn(2+)</name>
        <dbReference type="ChEBI" id="CHEBI:29105"/>
        <note>catalytic</note>
    </ligand>
</feature>
<reference evidence="11" key="1">
    <citation type="submission" date="2022-05" db="EMBL/GenBank/DDBJ databases">
        <title>Novel bacterial taxa in a minimal lignocellulolytic consortium and its capacity to transform plastics disclosed by genome-resolved metagenomics.</title>
        <authorList>
            <person name="Rodriguez C.A.D."/>
            <person name="Diaz-Garcia L."/>
            <person name="Herrera K."/>
            <person name="Tarazona N.A."/>
            <person name="Sproer C."/>
            <person name="Overmann J."/>
            <person name="Jimenez D.J."/>
        </authorList>
    </citation>
    <scope>NUCLEOTIDE SEQUENCE</scope>
    <source>
        <strain evidence="11">MAG5</strain>
    </source>
</reference>
<feature type="site" description="Transition state stabilizer" evidence="9">
    <location>
        <position position="194"/>
    </location>
</feature>
<dbReference type="Pfam" id="PF01427">
    <property type="entry name" value="Peptidase_M15"/>
    <property type="match status" value="1"/>
</dbReference>
<feature type="compositionally biased region" description="Basic and acidic residues" evidence="10">
    <location>
        <begin position="78"/>
        <end position="109"/>
    </location>
</feature>
<keyword evidence="3 9" id="KW-0479">Metal-binding</keyword>
<dbReference type="KEGG" id="plig:NAG76_08930"/>
<feature type="binding site" evidence="9">
    <location>
        <position position="307"/>
    </location>
    <ligand>
        <name>Zn(2+)</name>
        <dbReference type="ChEBI" id="CHEBI:29105"/>
        <note>catalytic</note>
    </ligand>
</feature>
<organism evidence="11 12">
    <name type="scientific">Candidatus Pristimantibacillus lignocellulolyticus</name>
    <dbReference type="NCBI Taxonomy" id="2994561"/>
    <lineage>
        <taxon>Bacteria</taxon>
        <taxon>Bacillati</taxon>
        <taxon>Bacillota</taxon>
        <taxon>Bacilli</taxon>
        <taxon>Bacillales</taxon>
        <taxon>Paenibacillaceae</taxon>
        <taxon>Candidatus Pristimantibacillus</taxon>
    </lineage>
</organism>
<comment type="cofactor">
    <cofactor evidence="9">
        <name>Zn(2+)</name>
        <dbReference type="ChEBI" id="CHEBI:29105"/>
    </cofactor>
    <text evidence="9">Binds 1 zinc ion per subunit.</text>
</comment>
<dbReference type="GO" id="GO:0008270">
    <property type="term" value="F:zinc ion binding"/>
    <property type="evidence" value="ECO:0007669"/>
    <property type="project" value="UniProtKB-UniRule"/>
</dbReference>
<dbReference type="GO" id="GO:0006508">
    <property type="term" value="P:proteolysis"/>
    <property type="evidence" value="ECO:0007669"/>
    <property type="project" value="UniProtKB-KW"/>
</dbReference>